<sequence length="190" mass="21995">MEGIKSYFEMVFVIFITLSMAFMGIKLLLFILEIRKNKHRKSINGYNEKTNNLRGGYRGIKRNQTDESDNSVKSSKISNKDDKYEILKYDNGDTYKGELVDGKRSGFGICIFANKDRYEGLWKEDLMHSIGKYIYSDGSVYSGDFKFGAIEGIGMYTFVNKDIYKGEFRSGKEKEKDLLYIIMEISFGHF</sequence>
<dbReference type="Pfam" id="PF02493">
    <property type="entry name" value="MORN"/>
    <property type="match status" value="3"/>
</dbReference>
<organism evidence="4 5">
    <name type="scientific">Paraclostridium bifermentans</name>
    <name type="common">Clostridium bifermentans</name>
    <dbReference type="NCBI Taxonomy" id="1490"/>
    <lineage>
        <taxon>Bacteria</taxon>
        <taxon>Bacillati</taxon>
        <taxon>Bacillota</taxon>
        <taxon>Clostridia</taxon>
        <taxon>Peptostreptococcales</taxon>
        <taxon>Peptostreptococcaceae</taxon>
        <taxon>Paraclostridium</taxon>
    </lineage>
</organism>
<keyword evidence="5" id="KW-1185">Reference proteome</keyword>
<dbReference type="PANTHER" id="PTHR43215:SF14">
    <property type="entry name" value="RADIAL SPOKE HEAD 1 HOMOLOG"/>
    <property type="match status" value="1"/>
</dbReference>
<dbReference type="SMART" id="SM00698">
    <property type="entry name" value="MORN"/>
    <property type="match status" value="3"/>
</dbReference>
<feature type="region of interest" description="Disordered" evidence="2">
    <location>
        <begin position="54"/>
        <end position="76"/>
    </location>
</feature>
<dbReference type="PANTHER" id="PTHR43215">
    <property type="entry name" value="RADIAL SPOKE HEAD 1 HOMOLOG"/>
    <property type="match status" value="1"/>
</dbReference>
<evidence type="ECO:0000256" key="1">
    <source>
        <dbReference type="ARBA" id="ARBA00022737"/>
    </source>
</evidence>
<keyword evidence="3" id="KW-0472">Membrane</keyword>
<evidence type="ECO:0000256" key="2">
    <source>
        <dbReference type="SAM" id="MobiDB-lite"/>
    </source>
</evidence>
<accession>A0ABY8R6D3</accession>
<protein>
    <recommendedName>
        <fullName evidence="6">MORN repeat-containing protein</fullName>
    </recommendedName>
</protein>
<dbReference type="Gene3D" id="2.20.110.10">
    <property type="entry name" value="Histone H3 K4-specific methyltransferase SET7/9 N-terminal domain"/>
    <property type="match status" value="2"/>
</dbReference>
<dbReference type="SUPFAM" id="SSF82185">
    <property type="entry name" value="Histone H3 K4-specific methyltransferase SET7/9 N-terminal domain"/>
    <property type="match status" value="1"/>
</dbReference>
<name>A0ABY8R6D3_PARBF</name>
<evidence type="ECO:0000256" key="3">
    <source>
        <dbReference type="SAM" id="Phobius"/>
    </source>
</evidence>
<evidence type="ECO:0000313" key="4">
    <source>
        <dbReference type="EMBL" id="WGX76843.1"/>
    </source>
</evidence>
<gene>
    <name evidence="4" type="ORF">QJS64_07365</name>
</gene>
<evidence type="ECO:0000313" key="5">
    <source>
        <dbReference type="Proteomes" id="UP001239169"/>
    </source>
</evidence>
<keyword evidence="1" id="KW-0677">Repeat</keyword>
<dbReference type="EMBL" id="CP124685">
    <property type="protein sequence ID" value="WGX76843.1"/>
    <property type="molecule type" value="Genomic_DNA"/>
</dbReference>
<reference evidence="4 5" key="1">
    <citation type="submission" date="2023-04" db="EMBL/GenBank/DDBJ databases">
        <title>Bacteria Genome Submission.</title>
        <authorList>
            <person name="Isaac P."/>
        </authorList>
    </citation>
    <scope>NUCLEOTIDE SEQUENCE [LARGE SCALE GENOMIC DNA]</scope>
    <source>
        <strain evidence="4 5">SampleS7P1</strain>
    </source>
</reference>
<keyword evidence="3" id="KW-1133">Transmembrane helix</keyword>
<dbReference type="InterPro" id="IPR003409">
    <property type="entry name" value="MORN"/>
</dbReference>
<dbReference type="Proteomes" id="UP001239169">
    <property type="component" value="Chromosome"/>
</dbReference>
<evidence type="ECO:0008006" key="6">
    <source>
        <dbReference type="Google" id="ProtNLM"/>
    </source>
</evidence>
<proteinExistence type="predicted"/>
<feature type="transmembrane region" description="Helical" evidence="3">
    <location>
        <begin position="12"/>
        <end position="32"/>
    </location>
</feature>
<keyword evidence="3" id="KW-0812">Transmembrane</keyword>